<evidence type="ECO:0000256" key="1">
    <source>
        <dbReference type="SAM" id="MobiDB-lite"/>
    </source>
</evidence>
<accession>A0AAV4V511</accession>
<feature type="compositionally biased region" description="Acidic residues" evidence="1">
    <location>
        <begin position="162"/>
        <end position="177"/>
    </location>
</feature>
<protein>
    <submittedName>
        <fullName evidence="2">Rho guanine nucleotide exchange factor 26</fullName>
    </submittedName>
</protein>
<dbReference type="EMBL" id="BPLR01013957">
    <property type="protein sequence ID" value="GIY65079.1"/>
    <property type="molecule type" value="Genomic_DNA"/>
</dbReference>
<dbReference type="AlphaFoldDB" id="A0AAV4V511"/>
<reference evidence="2 3" key="1">
    <citation type="submission" date="2021-06" db="EMBL/GenBank/DDBJ databases">
        <title>Caerostris extrusa draft genome.</title>
        <authorList>
            <person name="Kono N."/>
            <person name="Arakawa K."/>
        </authorList>
    </citation>
    <scope>NUCLEOTIDE SEQUENCE [LARGE SCALE GENOMIC DNA]</scope>
</reference>
<organism evidence="2 3">
    <name type="scientific">Caerostris extrusa</name>
    <name type="common">Bark spider</name>
    <name type="synonym">Caerostris bankana</name>
    <dbReference type="NCBI Taxonomy" id="172846"/>
    <lineage>
        <taxon>Eukaryota</taxon>
        <taxon>Metazoa</taxon>
        <taxon>Ecdysozoa</taxon>
        <taxon>Arthropoda</taxon>
        <taxon>Chelicerata</taxon>
        <taxon>Arachnida</taxon>
        <taxon>Araneae</taxon>
        <taxon>Araneomorphae</taxon>
        <taxon>Entelegynae</taxon>
        <taxon>Araneoidea</taxon>
        <taxon>Araneidae</taxon>
        <taxon>Caerostris</taxon>
    </lineage>
</organism>
<dbReference type="Proteomes" id="UP001054945">
    <property type="component" value="Unassembled WGS sequence"/>
</dbReference>
<sequence length="223" mass="25774">MQRVWPSPPSTLHLLRLPAFHLQLLPGTKQPSETEESEDSLYYNVCCLDSPNRESWRQSRRRPVCEQNGRLCIVNCDMEKCTSNCNNTEKPSEYYSNLSECHSSPPLPAKKDSSKQLSENFEDACRTCLNVPWSWDDQSYEEYTQVCPQYSKNKRAWRDSRESEDDRDSCDSDEGWVDITDSEDEKFSLAGKRNVGTNCESIYGNTLPPNIMQMQYMILIALL</sequence>
<comment type="caution">
    <text evidence="2">The sequence shown here is derived from an EMBL/GenBank/DDBJ whole genome shotgun (WGS) entry which is preliminary data.</text>
</comment>
<evidence type="ECO:0000313" key="3">
    <source>
        <dbReference type="Proteomes" id="UP001054945"/>
    </source>
</evidence>
<gene>
    <name evidence="2" type="primary">ARHGEF26_1</name>
    <name evidence="2" type="ORF">CEXT_213841</name>
</gene>
<proteinExistence type="predicted"/>
<feature type="region of interest" description="Disordered" evidence="1">
    <location>
        <begin position="157"/>
        <end position="177"/>
    </location>
</feature>
<name>A0AAV4V511_CAEEX</name>
<keyword evidence="3" id="KW-1185">Reference proteome</keyword>
<evidence type="ECO:0000313" key="2">
    <source>
        <dbReference type="EMBL" id="GIY65079.1"/>
    </source>
</evidence>